<protein>
    <submittedName>
        <fullName evidence="2">Uncharacterized protein</fullName>
    </submittedName>
</protein>
<evidence type="ECO:0000313" key="2">
    <source>
        <dbReference type="EMBL" id="ANJ27111.1"/>
    </source>
</evidence>
<reference evidence="2 3" key="1">
    <citation type="journal article" date="2016" name="Int. J. Syst. Evol. Microbiol.">
        <title>Agromyces aureus sp. nov., isolated from the rhizosphere of Salix caprea L. grown in a heavy-metal-contaminated soil.</title>
        <authorList>
            <person name="Corretto E."/>
            <person name="Antonielli L."/>
            <person name="Sessitsch A."/>
            <person name="Compant S."/>
            <person name="Gorfer M."/>
            <person name="Kuffner M."/>
            <person name="Brader G."/>
        </authorList>
    </citation>
    <scope>NUCLEOTIDE SEQUENCE [LARGE SCALE GENOMIC DNA]</scope>
    <source>
        <strain evidence="2 3">AR33</strain>
    </source>
</reference>
<dbReference type="EMBL" id="CP013979">
    <property type="protein sequence ID" value="ANJ27111.1"/>
    <property type="molecule type" value="Genomic_DNA"/>
</dbReference>
<sequence length="87" mass="9399">MKIDGREYLLPADHDPETVMANITGLVRAGGGFVEAMRSPDRTVSVFVSPGMSLSVEVTDVDGDVLEHSDSDEPWLPPSALDPFDLQ</sequence>
<dbReference type="AlphaFoldDB" id="A0A191WFS7"/>
<evidence type="ECO:0000313" key="3">
    <source>
        <dbReference type="Proteomes" id="UP000078437"/>
    </source>
</evidence>
<organism evidence="2 3">
    <name type="scientific">Agromyces aureus</name>
    <dbReference type="NCBI Taxonomy" id="453304"/>
    <lineage>
        <taxon>Bacteria</taxon>
        <taxon>Bacillati</taxon>
        <taxon>Actinomycetota</taxon>
        <taxon>Actinomycetes</taxon>
        <taxon>Micrococcales</taxon>
        <taxon>Microbacteriaceae</taxon>
        <taxon>Agromyces</taxon>
    </lineage>
</organism>
<evidence type="ECO:0000256" key="1">
    <source>
        <dbReference type="SAM" id="MobiDB-lite"/>
    </source>
</evidence>
<dbReference type="KEGG" id="agy:ATC03_10605"/>
<proteinExistence type="predicted"/>
<name>A0A191WFS7_9MICO</name>
<dbReference type="Proteomes" id="UP000078437">
    <property type="component" value="Chromosome"/>
</dbReference>
<gene>
    <name evidence="2" type="ORF">ATC03_10605</name>
</gene>
<reference evidence="3" key="2">
    <citation type="submission" date="2016-01" db="EMBL/GenBank/DDBJ databases">
        <title>Complete genome sequence of Agromyces aureus AR33T and comparison with related organisms.</title>
        <authorList>
            <person name="Corretto E."/>
            <person name="Antonielli L."/>
            <person name="Sessitsch A."/>
            <person name="Brader G."/>
        </authorList>
    </citation>
    <scope>NUCLEOTIDE SEQUENCE [LARGE SCALE GENOMIC DNA]</scope>
    <source>
        <strain evidence="3">AR33</strain>
    </source>
</reference>
<accession>A0A191WFS7</accession>
<feature type="region of interest" description="Disordered" evidence="1">
    <location>
        <begin position="64"/>
        <end position="87"/>
    </location>
</feature>
<dbReference type="STRING" id="453304.ATC03_10605"/>
<keyword evidence="3" id="KW-1185">Reference proteome</keyword>